<dbReference type="InterPro" id="IPR000835">
    <property type="entry name" value="HTH_MarR-typ"/>
</dbReference>
<proteinExistence type="predicted"/>
<dbReference type="Pfam" id="PF01047">
    <property type="entry name" value="MarR"/>
    <property type="match status" value="1"/>
</dbReference>
<organism evidence="2 3">
    <name type="scientific">Mesocricetibacter intestinalis</name>
    <dbReference type="NCBI Taxonomy" id="1521930"/>
    <lineage>
        <taxon>Bacteria</taxon>
        <taxon>Pseudomonadati</taxon>
        <taxon>Pseudomonadota</taxon>
        <taxon>Gammaproteobacteria</taxon>
        <taxon>Pasteurellales</taxon>
        <taxon>Pasteurellaceae</taxon>
        <taxon>Mesocricetibacter</taxon>
    </lineage>
</organism>
<dbReference type="InterPro" id="IPR036388">
    <property type="entry name" value="WH-like_DNA-bd_sf"/>
</dbReference>
<dbReference type="SUPFAM" id="SSF46785">
    <property type="entry name" value="Winged helix' DNA-binding domain"/>
    <property type="match status" value="1"/>
</dbReference>
<dbReference type="PANTHER" id="PTHR33164:SF89">
    <property type="entry name" value="MARR FAMILY REGULATORY PROTEIN"/>
    <property type="match status" value="1"/>
</dbReference>
<dbReference type="GO" id="GO:0003677">
    <property type="term" value="F:DNA binding"/>
    <property type="evidence" value="ECO:0007669"/>
    <property type="project" value="UniProtKB-KW"/>
</dbReference>
<evidence type="ECO:0000313" key="3">
    <source>
        <dbReference type="Proteomes" id="UP000295657"/>
    </source>
</evidence>
<dbReference type="PANTHER" id="PTHR33164">
    <property type="entry name" value="TRANSCRIPTIONAL REGULATOR, MARR FAMILY"/>
    <property type="match status" value="1"/>
</dbReference>
<sequence length="141" mass="16302">MNPLDKLSSLSAQLSQIYAQWAKQYNLTLNELRFLYHINAQGSCSPSEIGDKWSLPKQTVTSVCKQLSQKGFLRFSPDHKDKRAKRIELTPAGLAFTQPMIENLIRLEYQASADFDQEKITLLLTEIERWQAMLNHYLNNQ</sequence>
<keyword evidence="3" id="KW-1185">Reference proteome</keyword>
<dbReference type="EMBL" id="SNYQ01000001">
    <property type="protein sequence ID" value="TDQ59800.1"/>
    <property type="molecule type" value="Genomic_DNA"/>
</dbReference>
<keyword evidence="2" id="KW-0238">DNA-binding</keyword>
<protein>
    <submittedName>
        <fullName evidence="2">DNA-binding MarR family transcriptional regulator</fullName>
    </submittedName>
</protein>
<accession>A0A4R6VLU0</accession>
<dbReference type="AlphaFoldDB" id="A0A4R6VLU0"/>
<reference evidence="2 3" key="1">
    <citation type="submission" date="2019-03" db="EMBL/GenBank/DDBJ databases">
        <title>Genomic Encyclopedia of Type Strains, Phase IV (KMG-IV): sequencing the most valuable type-strain genomes for metagenomic binning, comparative biology and taxonomic classification.</title>
        <authorList>
            <person name="Goeker M."/>
        </authorList>
    </citation>
    <scope>NUCLEOTIDE SEQUENCE [LARGE SCALE GENOMIC DNA]</scope>
    <source>
        <strain evidence="2 3">DSM 28403</strain>
    </source>
</reference>
<evidence type="ECO:0000259" key="1">
    <source>
        <dbReference type="PROSITE" id="PS50995"/>
    </source>
</evidence>
<dbReference type="SMART" id="SM00347">
    <property type="entry name" value="HTH_MARR"/>
    <property type="match status" value="1"/>
</dbReference>
<dbReference type="GO" id="GO:0006950">
    <property type="term" value="P:response to stress"/>
    <property type="evidence" value="ECO:0007669"/>
    <property type="project" value="TreeGrafter"/>
</dbReference>
<comment type="caution">
    <text evidence="2">The sequence shown here is derived from an EMBL/GenBank/DDBJ whole genome shotgun (WGS) entry which is preliminary data.</text>
</comment>
<gene>
    <name evidence="2" type="ORF">EDC45_0460</name>
</gene>
<dbReference type="PRINTS" id="PR00598">
    <property type="entry name" value="HTHMARR"/>
</dbReference>
<dbReference type="PROSITE" id="PS50995">
    <property type="entry name" value="HTH_MARR_2"/>
    <property type="match status" value="1"/>
</dbReference>
<name>A0A4R6VLU0_9PAST</name>
<dbReference type="Gene3D" id="1.10.10.10">
    <property type="entry name" value="Winged helix-like DNA-binding domain superfamily/Winged helix DNA-binding domain"/>
    <property type="match status" value="1"/>
</dbReference>
<evidence type="ECO:0000313" key="2">
    <source>
        <dbReference type="EMBL" id="TDQ59800.1"/>
    </source>
</evidence>
<dbReference type="OrthoDB" id="3232829at2"/>
<dbReference type="InterPro" id="IPR036390">
    <property type="entry name" value="WH_DNA-bd_sf"/>
</dbReference>
<dbReference type="RefSeq" id="WP_133543042.1">
    <property type="nucleotide sequence ID" value="NZ_SNYQ01000001.1"/>
</dbReference>
<dbReference type="GO" id="GO:0003700">
    <property type="term" value="F:DNA-binding transcription factor activity"/>
    <property type="evidence" value="ECO:0007669"/>
    <property type="project" value="InterPro"/>
</dbReference>
<dbReference type="InterPro" id="IPR039422">
    <property type="entry name" value="MarR/SlyA-like"/>
</dbReference>
<dbReference type="Proteomes" id="UP000295657">
    <property type="component" value="Unassembled WGS sequence"/>
</dbReference>
<feature type="domain" description="HTH marR-type" evidence="1">
    <location>
        <begin position="1"/>
        <end position="139"/>
    </location>
</feature>